<name>A0ABN7HSB2_9BURK</name>
<dbReference type="Gene3D" id="3.10.450.50">
    <property type="match status" value="1"/>
</dbReference>
<accession>A0ABN7HSB2</accession>
<evidence type="ECO:0000259" key="1">
    <source>
        <dbReference type="Pfam" id="PF13577"/>
    </source>
</evidence>
<dbReference type="InterPro" id="IPR037401">
    <property type="entry name" value="SnoaL-like"/>
</dbReference>
<dbReference type="SUPFAM" id="SSF54427">
    <property type="entry name" value="NTF2-like"/>
    <property type="match status" value="1"/>
</dbReference>
<keyword evidence="3" id="KW-1185">Reference proteome</keyword>
<reference evidence="2 3" key="1">
    <citation type="submission" date="2020-10" db="EMBL/GenBank/DDBJ databases">
        <authorList>
            <person name="Peeters C."/>
        </authorList>
    </citation>
    <scope>NUCLEOTIDE SEQUENCE [LARGE SCALE GENOMIC DNA]</scope>
    <source>
        <strain evidence="2 3">LMG 28140</strain>
    </source>
</reference>
<evidence type="ECO:0000313" key="2">
    <source>
        <dbReference type="EMBL" id="CAD6530258.1"/>
    </source>
</evidence>
<feature type="domain" description="SnoaL-like" evidence="1">
    <location>
        <begin position="65"/>
        <end position="185"/>
    </location>
</feature>
<dbReference type="EMBL" id="CAJHCP010000005">
    <property type="protein sequence ID" value="CAD6530258.1"/>
    <property type="molecule type" value="Genomic_DNA"/>
</dbReference>
<comment type="caution">
    <text evidence="2">The sequence shown here is derived from an EMBL/GenBank/DDBJ whole genome shotgun (WGS) entry which is preliminary data.</text>
</comment>
<evidence type="ECO:0000313" key="3">
    <source>
        <dbReference type="Proteomes" id="UP000598032"/>
    </source>
</evidence>
<proteinExistence type="predicted"/>
<sequence length="197" mass="21686">MVVAAIERYTTDVPAGVEGLAHPYTANRFARRPGSPASAIARLAYVSCLPHGNSITFIKVTKMTSSDIQEIKALNAKYNFSLDEGNADAWATCFTADGVFNAALGGSKLKGTEQLKAFVPTCSATFGTMYHLTTNEIISVDGENARQKCYLQFFAKKDGALDGYICVYDDWLKRENGAWKYSRRDVATKDKFTHLKD</sequence>
<gene>
    <name evidence="2" type="ORF">LMG28140_02323</name>
</gene>
<dbReference type="InterPro" id="IPR032710">
    <property type="entry name" value="NTF2-like_dom_sf"/>
</dbReference>
<organism evidence="2 3">
    <name type="scientific">Paraburkholderia metrosideri</name>
    <dbReference type="NCBI Taxonomy" id="580937"/>
    <lineage>
        <taxon>Bacteria</taxon>
        <taxon>Pseudomonadati</taxon>
        <taxon>Pseudomonadota</taxon>
        <taxon>Betaproteobacteria</taxon>
        <taxon>Burkholderiales</taxon>
        <taxon>Burkholderiaceae</taxon>
        <taxon>Paraburkholderia</taxon>
    </lineage>
</organism>
<dbReference type="Pfam" id="PF13577">
    <property type="entry name" value="SnoaL_4"/>
    <property type="match status" value="1"/>
</dbReference>
<dbReference type="Proteomes" id="UP000598032">
    <property type="component" value="Unassembled WGS sequence"/>
</dbReference>
<protein>
    <recommendedName>
        <fullName evidence="1">SnoaL-like domain-containing protein</fullName>
    </recommendedName>
</protein>